<dbReference type="HOGENOM" id="CLU_022305_3_2_7"/>
<evidence type="ECO:0000256" key="7">
    <source>
        <dbReference type="ARBA" id="ARBA00022723"/>
    </source>
</evidence>
<dbReference type="SUPFAM" id="SSF143548">
    <property type="entry name" value="Serine metabolism enzymes domain"/>
    <property type="match status" value="1"/>
</dbReference>
<name>E5Y6S0_BILW3</name>
<keyword evidence="14" id="KW-1185">Reference proteome</keyword>
<evidence type="ECO:0000256" key="5">
    <source>
        <dbReference type="ARBA" id="ARBA00022432"/>
    </source>
</evidence>
<dbReference type="Proteomes" id="UP000006034">
    <property type="component" value="Unassembled WGS sequence"/>
</dbReference>
<dbReference type="AlphaFoldDB" id="E5Y6S0"/>
<evidence type="ECO:0000256" key="10">
    <source>
        <dbReference type="ARBA" id="ARBA00023239"/>
    </source>
</evidence>
<dbReference type="EMBL" id="ADCP02000001">
    <property type="protein sequence ID" value="EFV44306.1"/>
    <property type="molecule type" value="Genomic_DNA"/>
</dbReference>
<evidence type="ECO:0000256" key="4">
    <source>
        <dbReference type="ARBA" id="ARBA00012093"/>
    </source>
</evidence>
<protein>
    <recommendedName>
        <fullName evidence="4">L-serine ammonia-lyase</fullName>
        <ecNumber evidence="4">4.3.1.17</ecNumber>
    </recommendedName>
</protein>
<comment type="catalytic activity">
    <reaction evidence="11">
        <text>L-serine = pyruvate + NH4(+)</text>
        <dbReference type="Rhea" id="RHEA:19169"/>
        <dbReference type="ChEBI" id="CHEBI:15361"/>
        <dbReference type="ChEBI" id="CHEBI:28938"/>
        <dbReference type="ChEBI" id="CHEBI:33384"/>
        <dbReference type="EC" id="4.3.1.17"/>
    </reaction>
</comment>
<evidence type="ECO:0000256" key="1">
    <source>
        <dbReference type="ARBA" id="ARBA00001966"/>
    </source>
</evidence>
<comment type="similarity">
    <text evidence="3">Belongs to the iron-sulfur dependent L-serine dehydratase family.</text>
</comment>
<keyword evidence="9" id="KW-0411">Iron-sulfur</keyword>
<dbReference type="EC" id="4.3.1.17" evidence="4"/>
<evidence type="ECO:0000256" key="6">
    <source>
        <dbReference type="ARBA" id="ARBA00022485"/>
    </source>
</evidence>
<keyword evidence="8" id="KW-0408">Iron</keyword>
<proteinExistence type="inferred from homology"/>
<organism evidence="13 14">
    <name type="scientific">Bilophila wadsworthia (strain 3_1_6)</name>
    <dbReference type="NCBI Taxonomy" id="563192"/>
    <lineage>
        <taxon>Bacteria</taxon>
        <taxon>Pseudomonadati</taxon>
        <taxon>Thermodesulfobacteriota</taxon>
        <taxon>Desulfovibrionia</taxon>
        <taxon>Desulfovibrionales</taxon>
        <taxon>Desulfovibrionaceae</taxon>
        <taxon>Bilophila</taxon>
    </lineage>
</organism>
<reference evidence="13 14" key="1">
    <citation type="submission" date="2010-10" db="EMBL/GenBank/DDBJ databases">
        <authorList>
            <consortium name="The Broad Institute Genome Sequencing Platform"/>
            <person name="Ward D."/>
            <person name="Earl A."/>
            <person name="Feldgarden M."/>
            <person name="Young S.K."/>
            <person name="Gargeya S."/>
            <person name="Zeng Q."/>
            <person name="Alvarado L."/>
            <person name="Berlin A."/>
            <person name="Bochicchio J."/>
            <person name="Chapman S.B."/>
            <person name="Chen Z."/>
            <person name="Freedman E."/>
            <person name="Gellesch M."/>
            <person name="Goldberg J."/>
            <person name="Griggs A."/>
            <person name="Gujja S."/>
            <person name="Heilman E."/>
            <person name="Heiman D."/>
            <person name="Howarth C."/>
            <person name="Mehta T."/>
            <person name="Neiman D."/>
            <person name="Pearson M."/>
            <person name="Roberts A."/>
            <person name="Saif S."/>
            <person name="Shea T."/>
            <person name="Shenoy N."/>
            <person name="Sisk P."/>
            <person name="Stolte C."/>
            <person name="Sykes S."/>
            <person name="White J."/>
            <person name="Yandava C."/>
            <person name="Allen-Vercoe E."/>
            <person name="Sibley C."/>
            <person name="Ambrose C.E."/>
            <person name="Strauss J."/>
            <person name="Daigneault M."/>
            <person name="Haas B."/>
            <person name="Nusbaum C."/>
            <person name="Birren B."/>
        </authorList>
    </citation>
    <scope>NUCLEOTIDE SEQUENCE [LARGE SCALE GENOMIC DNA]</scope>
    <source>
        <strain evidence="13 14">3_1_6</strain>
    </source>
</reference>
<evidence type="ECO:0000256" key="2">
    <source>
        <dbReference type="ARBA" id="ARBA00004742"/>
    </source>
</evidence>
<keyword evidence="5" id="KW-0312">Gluconeogenesis</keyword>
<evidence type="ECO:0000256" key="11">
    <source>
        <dbReference type="ARBA" id="ARBA00049406"/>
    </source>
</evidence>
<dbReference type="RefSeq" id="WP_005027561.1">
    <property type="nucleotide sequence ID" value="NZ_KE150238.1"/>
</dbReference>
<reference evidence="13 14" key="2">
    <citation type="submission" date="2013-04" db="EMBL/GenBank/DDBJ databases">
        <title>The Genome Sequence of Bilophila wadsworthia 3_1_6.</title>
        <authorList>
            <consortium name="The Broad Institute Genomics Platform"/>
            <person name="Earl A."/>
            <person name="Ward D."/>
            <person name="Feldgarden M."/>
            <person name="Gevers D."/>
            <person name="Sibley C."/>
            <person name="Strauss J."/>
            <person name="Allen-Vercoe E."/>
            <person name="Walker B."/>
            <person name="Young S."/>
            <person name="Zeng Q."/>
            <person name="Gargeya S."/>
            <person name="Fitzgerald M."/>
            <person name="Haas B."/>
            <person name="Abouelleil A."/>
            <person name="Allen A.W."/>
            <person name="Alvarado L."/>
            <person name="Arachchi H.M."/>
            <person name="Berlin A.M."/>
            <person name="Chapman S.B."/>
            <person name="Gainer-Dewar J."/>
            <person name="Goldberg J."/>
            <person name="Griggs A."/>
            <person name="Gujja S."/>
            <person name="Hansen M."/>
            <person name="Howarth C."/>
            <person name="Imamovic A."/>
            <person name="Ireland A."/>
            <person name="Larimer J."/>
            <person name="McCowan C."/>
            <person name="Murphy C."/>
            <person name="Pearson M."/>
            <person name="Poon T.W."/>
            <person name="Priest M."/>
            <person name="Roberts A."/>
            <person name="Saif S."/>
            <person name="Shea T."/>
            <person name="Sisk P."/>
            <person name="Sykes S."/>
            <person name="Wortman J."/>
            <person name="Nusbaum C."/>
            <person name="Birren B."/>
        </authorList>
    </citation>
    <scope>NUCLEOTIDE SEQUENCE [LARGE SCALE GENOMIC DNA]</scope>
    <source>
        <strain evidence="13 14">3_1_6</strain>
    </source>
</reference>
<accession>E5Y6S0</accession>
<dbReference type="InterPro" id="IPR051318">
    <property type="entry name" value="Fe-S_L-Ser"/>
</dbReference>
<evidence type="ECO:0000256" key="8">
    <source>
        <dbReference type="ARBA" id="ARBA00023004"/>
    </source>
</evidence>
<dbReference type="STRING" id="563192.HMPREF0179_01883"/>
<evidence type="ECO:0000256" key="3">
    <source>
        <dbReference type="ARBA" id="ARBA00008636"/>
    </source>
</evidence>
<dbReference type="InterPro" id="IPR005130">
    <property type="entry name" value="Ser_deHydtase-like_asu"/>
</dbReference>
<keyword evidence="10" id="KW-0456">Lyase</keyword>
<dbReference type="PANTHER" id="PTHR30182:SF1">
    <property type="entry name" value="L-SERINE DEHYDRATASE 1"/>
    <property type="match status" value="1"/>
</dbReference>
<comment type="pathway">
    <text evidence="2">Carbohydrate biosynthesis; gluconeogenesis.</text>
</comment>
<dbReference type="OrthoDB" id="9805537at2"/>
<comment type="caution">
    <text evidence="13">The sequence shown here is derived from an EMBL/GenBank/DDBJ whole genome shotgun (WGS) entry which is preliminary data.</text>
</comment>
<dbReference type="Pfam" id="PF03313">
    <property type="entry name" value="SDH_alpha"/>
    <property type="match status" value="1"/>
</dbReference>
<keyword evidence="6" id="KW-0004">4Fe-4S</keyword>
<dbReference type="PANTHER" id="PTHR30182">
    <property type="entry name" value="L-SERINE DEHYDRATASE"/>
    <property type="match status" value="1"/>
</dbReference>
<evidence type="ECO:0000313" key="13">
    <source>
        <dbReference type="EMBL" id="EFV44306.1"/>
    </source>
</evidence>
<feature type="domain" description="Serine dehydratase-like alpha subunit" evidence="12">
    <location>
        <begin position="253"/>
        <end position="503"/>
    </location>
</feature>
<keyword evidence="7" id="KW-0479">Metal-binding</keyword>
<dbReference type="GO" id="GO:0046872">
    <property type="term" value="F:metal ion binding"/>
    <property type="evidence" value="ECO:0007669"/>
    <property type="project" value="UniProtKB-KW"/>
</dbReference>
<dbReference type="eggNOG" id="COG1760">
    <property type="taxonomic scope" value="Bacteria"/>
</dbReference>
<dbReference type="GO" id="GO:0003941">
    <property type="term" value="F:L-serine ammonia-lyase activity"/>
    <property type="evidence" value="ECO:0007669"/>
    <property type="project" value="UniProtKB-EC"/>
</dbReference>
<evidence type="ECO:0000313" key="14">
    <source>
        <dbReference type="Proteomes" id="UP000006034"/>
    </source>
</evidence>
<dbReference type="Gene3D" id="3.30.1330.90">
    <property type="entry name" value="D-3-phosphoglycerate dehydrogenase, domain 3"/>
    <property type="match status" value="1"/>
</dbReference>
<gene>
    <name evidence="13" type="ORF">HMPREF0179_01883</name>
</gene>
<comment type="cofactor">
    <cofactor evidence="1">
        <name>[4Fe-4S] cluster</name>
        <dbReference type="ChEBI" id="CHEBI:49883"/>
    </cofactor>
</comment>
<sequence length="521" mass="54077">MAKLPASLFNDVIGPVMRGPSSSHVAGAARIGALVRQSLGGDVRSVLVEFDVNGSLAESYHGHGSDIGFVSGLLDIDLTDPRVPDACAIAEREGVEVAFSILDYGASHPNNYRIAATGGDGRTLHWEAVSVGGGMVEMQRFEGFPVSIDGGYHEYLLLIDAHAAPLEQAAASVKAVASSDELRAESDGARLLINLKRASALDAETVARLRALPGVAGCIALDPILPTRSWGGCSVPFSNAAGLLEYAKQDGRPLWELAARYESVRGNTTEEDIFNKMDRLVGIMEKAVEDGLAGTEYADRILGPQAHLIDAGQRNRTLLPNDLFNNVTKYITAIMEVKSAMGVIVAAPTAGSCGGLPGTLIGVGRTLGLPREEIVKAMLAAGLIGVFIAESATFAAEVAGCQVECGAGSGMAAAGVALMLGGTVAQCLDAASMALQNITGLACDPVANRVEVPCLGKNIMCGFNAVACANMALAGFDKVIPLDETIAAVYDVGLMLPLDLRCTLGGLGKTPASFAIRKRLS</sequence>
<evidence type="ECO:0000256" key="9">
    <source>
        <dbReference type="ARBA" id="ARBA00023014"/>
    </source>
</evidence>
<dbReference type="GeneID" id="78084152"/>
<evidence type="ECO:0000259" key="12">
    <source>
        <dbReference type="Pfam" id="PF03313"/>
    </source>
</evidence>
<dbReference type="InterPro" id="IPR029009">
    <property type="entry name" value="ASB_dom_sf"/>
</dbReference>
<dbReference type="GO" id="GO:0051539">
    <property type="term" value="F:4 iron, 4 sulfur cluster binding"/>
    <property type="evidence" value="ECO:0007669"/>
    <property type="project" value="UniProtKB-KW"/>
</dbReference>
<dbReference type="GO" id="GO:0006094">
    <property type="term" value="P:gluconeogenesis"/>
    <property type="evidence" value="ECO:0007669"/>
    <property type="project" value="UniProtKB-KW"/>
</dbReference>